<organism evidence="2 3">
    <name type="scientific">Pendulispora rubella</name>
    <dbReference type="NCBI Taxonomy" id="2741070"/>
    <lineage>
        <taxon>Bacteria</taxon>
        <taxon>Pseudomonadati</taxon>
        <taxon>Myxococcota</taxon>
        <taxon>Myxococcia</taxon>
        <taxon>Myxococcales</taxon>
        <taxon>Sorangiineae</taxon>
        <taxon>Pendulisporaceae</taxon>
        <taxon>Pendulispora</taxon>
    </lineage>
</organism>
<dbReference type="EMBL" id="CP089983">
    <property type="protein sequence ID" value="WXB01369.1"/>
    <property type="molecule type" value="Genomic_DNA"/>
</dbReference>
<keyword evidence="3" id="KW-1185">Reference proteome</keyword>
<accession>A0ABZ2KRQ6</accession>
<evidence type="ECO:0000256" key="1">
    <source>
        <dbReference type="SAM" id="SignalP"/>
    </source>
</evidence>
<gene>
    <name evidence="2" type="ORF">LVJ94_31180</name>
</gene>
<protein>
    <submittedName>
        <fullName evidence="2">Uncharacterized protein</fullName>
    </submittedName>
</protein>
<dbReference type="Proteomes" id="UP001374803">
    <property type="component" value="Chromosome"/>
</dbReference>
<feature type="chain" id="PRO_5047550552" evidence="1">
    <location>
        <begin position="23"/>
        <end position="119"/>
    </location>
</feature>
<evidence type="ECO:0000313" key="2">
    <source>
        <dbReference type="EMBL" id="WXB01369.1"/>
    </source>
</evidence>
<feature type="signal peptide" evidence="1">
    <location>
        <begin position="1"/>
        <end position="22"/>
    </location>
</feature>
<dbReference type="RefSeq" id="WP_394830981.1">
    <property type="nucleotide sequence ID" value="NZ_CP089929.1"/>
</dbReference>
<dbReference type="PROSITE" id="PS51257">
    <property type="entry name" value="PROKAR_LIPOPROTEIN"/>
    <property type="match status" value="1"/>
</dbReference>
<keyword evidence="1" id="KW-0732">Signal</keyword>
<sequence>MKMARSALLLAAFLAGCNMGSADSSENPAGSSAVPTAEDVKDATKQIAPIFDRSKVTVQVVPGGTGGSADMNGGFQSAMLARINPDGTVSQECVESASQAEAFFSAHIGIKLPLSKRKE</sequence>
<evidence type="ECO:0000313" key="3">
    <source>
        <dbReference type="Proteomes" id="UP001374803"/>
    </source>
</evidence>
<name>A0ABZ2KRQ6_9BACT</name>
<reference evidence="2" key="1">
    <citation type="submission" date="2021-12" db="EMBL/GenBank/DDBJ databases">
        <title>Discovery of the Pendulisporaceae a myxobacterial family with distinct sporulation behavior and unique specialized metabolism.</title>
        <authorList>
            <person name="Garcia R."/>
            <person name="Popoff A."/>
            <person name="Bader C.D."/>
            <person name="Loehr J."/>
            <person name="Walesch S."/>
            <person name="Walt C."/>
            <person name="Boldt J."/>
            <person name="Bunk B."/>
            <person name="Haeckl F.J.F.P.J."/>
            <person name="Gunesch A.P."/>
            <person name="Birkelbach J."/>
            <person name="Nuebel U."/>
            <person name="Pietschmann T."/>
            <person name="Bach T."/>
            <person name="Mueller R."/>
        </authorList>
    </citation>
    <scope>NUCLEOTIDE SEQUENCE</scope>
    <source>
        <strain evidence="2">MSr11367</strain>
    </source>
</reference>
<proteinExistence type="predicted"/>